<evidence type="ECO:0000313" key="1">
    <source>
        <dbReference type="EMBL" id="GAA5804040.1"/>
    </source>
</evidence>
<sequence length="139" mass="15978">MLYAHHAKDSEYKSHYYAPKVTDSMERLLKAPVSRKERMKTLTSNIADNVTHTFTYGAFAAASFIYPKKTRSSSDDYTDTYDTDILSRATCIDEFGNQYPPQRPLDDSWGLVDYDDLSVVFKNTNPPPKPPRRAMNLRK</sequence>
<comment type="caution">
    <text evidence="1">The sequence shown here is derived from an EMBL/GenBank/DDBJ whole genome shotgun (WGS) entry which is preliminary data.</text>
</comment>
<gene>
    <name evidence="1" type="ORF">HPULCUR_009526</name>
</gene>
<evidence type="ECO:0000313" key="2">
    <source>
        <dbReference type="Proteomes" id="UP001476247"/>
    </source>
</evidence>
<protein>
    <submittedName>
        <fullName evidence="1">Uncharacterized protein</fullName>
    </submittedName>
</protein>
<accession>A0ABP9YB97</accession>
<proteinExistence type="predicted"/>
<keyword evidence="2" id="KW-1185">Reference proteome</keyword>
<name>A0ABP9YB97_9FUNG</name>
<reference evidence="1 2" key="1">
    <citation type="submission" date="2024-04" db="EMBL/GenBank/DDBJ databases">
        <title>genome sequences of Mucor flavus KT1a and Helicostylum pulchrum KT1b strains isolation_sourced from the surface of a dry-aged beef.</title>
        <authorList>
            <person name="Toyotome T."/>
            <person name="Hosono M."/>
            <person name="Torimaru M."/>
            <person name="Fukuda K."/>
            <person name="Mikami N."/>
        </authorList>
    </citation>
    <scope>NUCLEOTIDE SEQUENCE [LARGE SCALE GENOMIC DNA]</scope>
    <source>
        <strain evidence="1 2">KT1b</strain>
    </source>
</reference>
<organism evidence="1 2">
    <name type="scientific">Helicostylum pulchrum</name>
    <dbReference type="NCBI Taxonomy" id="562976"/>
    <lineage>
        <taxon>Eukaryota</taxon>
        <taxon>Fungi</taxon>
        <taxon>Fungi incertae sedis</taxon>
        <taxon>Mucoromycota</taxon>
        <taxon>Mucoromycotina</taxon>
        <taxon>Mucoromycetes</taxon>
        <taxon>Mucorales</taxon>
        <taxon>Mucorineae</taxon>
        <taxon>Mucoraceae</taxon>
        <taxon>Helicostylum</taxon>
    </lineage>
</organism>
<dbReference type="Proteomes" id="UP001476247">
    <property type="component" value="Unassembled WGS sequence"/>
</dbReference>
<dbReference type="EMBL" id="BAABUJ010000032">
    <property type="protein sequence ID" value="GAA5804040.1"/>
    <property type="molecule type" value="Genomic_DNA"/>
</dbReference>